<dbReference type="GO" id="GO:0000976">
    <property type="term" value="F:transcription cis-regulatory region binding"/>
    <property type="evidence" value="ECO:0007669"/>
    <property type="project" value="TreeGrafter"/>
</dbReference>
<evidence type="ECO:0000256" key="3">
    <source>
        <dbReference type="ARBA" id="ARBA00023125"/>
    </source>
</evidence>
<dbReference type="SUPFAM" id="SSF46785">
    <property type="entry name" value="Winged helix' DNA-binding domain"/>
    <property type="match status" value="1"/>
</dbReference>
<evidence type="ECO:0000256" key="2">
    <source>
        <dbReference type="ARBA" id="ARBA00023015"/>
    </source>
</evidence>
<dbReference type="RefSeq" id="WP_183611002.1">
    <property type="nucleotide sequence ID" value="NZ_JACICY010000001.1"/>
</dbReference>
<dbReference type="SUPFAM" id="SSF53850">
    <property type="entry name" value="Periplasmic binding protein-like II"/>
    <property type="match status" value="1"/>
</dbReference>
<dbReference type="PROSITE" id="PS50931">
    <property type="entry name" value="HTH_LYSR"/>
    <property type="match status" value="1"/>
</dbReference>
<dbReference type="InterPro" id="IPR036388">
    <property type="entry name" value="WH-like_DNA-bd_sf"/>
</dbReference>
<keyword evidence="2" id="KW-0805">Transcription regulation</keyword>
<sequence length="296" mass="31949">MDFDERQLRAFLAVAETGSLGRAARIANLTQPSLSRLIKSMEDRLGHPLFERGSKGMSVTTAGQLLTLHARHIVSEMQSVRDELAALSGLKRGVVRIGAVAAVMRTLVAETVGNLLASAPDLGVELVEAVDDELLDALVTRRVDLVVAASPLDHPEVQQIGVGAYRDGFAVFGATDHCLPPSASIHDVLAQNWVMPGTAFTPRVTFERLLAAQGFRAPRVAVETASVESMIAVSAHSRLLCWLPEPLLAAHVASGSMRKFGVPELTTERAFLLHRRRSGLLPDAARRFVELFPLEG</sequence>
<dbReference type="PANTHER" id="PTHR30126:SF97">
    <property type="entry name" value="HTH-TYPE TRANSCRIPTIONAL REGULATOR ABGR"/>
    <property type="match status" value="1"/>
</dbReference>
<dbReference type="GO" id="GO:0003700">
    <property type="term" value="F:DNA-binding transcription factor activity"/>
    <property type="evidence" value="ECO:0007669"/>
    <property type="project" value="InterPro"/>
</dbReference>
<dbReference type="InterPro" id="IPR036390">
    <property type="entry name" value="WH_DNA-bd_sf"/>
</dbReference>
<organism evidence="6 7">
    <name type="scientific">Novosphingobium hassiacum</name>
    <dbReference type="NCBI Taxonomy" id="173676"/>
    <lineage>
        <taxon>Bacteria</taxon>
        <taxon>Pseudomonadati</taxon>
        <taxon>Pseudomonadota</taxon>
        <taxon>Alphaproteobacteria</taxon>
        <taxon>Sphingomonadales</taxon>
        <taxon>Sphingomonadaceae</taxon>
        <taxon>Novosphingobium</taxon>
    </lineage>
</organism>
<comment type="similarity">
    <text evidence="1">Belongs to the LysR transcriptional regulatory family.</text>
</comment>
<evidence type="ECO:0000256" key="1">
    <source>
        <dbReference type="ARBA" id="ARBA00009437"/>
    </source>
</evidence>
<dbReference type="InterPro" id="IPR005119">
    <property type="entry name" value="LysR_subst-bd"/>
</dbReference>
<dbReference type="EMBL" id="JACICY010000001">
    <property type="protein sequence ID" value="MBB3858781.1"/>
    <property type="molecule type" value="Genomic_DNA"/>
</dbReference>
<dbReference type="PANTHER" id="PTHR30126">
    <property type="entry name" value="HTH-TYPE TRANSCRIPTIONAL REGULATOR"/>
    <property type="match status" value="1"/>
</dbReference>
<dbReference type="Proteomes" id="UP000562395">
    <property type="component" value="Unassembled WGS sequence"/>
</dbReference>
<dbReference type="FunFam" id="1.10.10.10:FF:000001">
    <property type="entry name" value="LysR family transcriptional regulator"/>
    <property type="match status" value="1"/>
</dbReference>
<keyword evidence="4" id="KW-0804">Transcription</keyword>
<protein>
    <submittedName>
        <fullName evidence="6">DNA-binding transcriptional LysR family regulator</fullName>
    </submittedName>
</protein>
<evidence type="ECO:0000256" key="4">
    <source>
        <dbReference type="ARBA" id="ARBA00023163"/>
    </source>
</evidence>
<dbReference type="InterPro" id="IPR000847">
    <property type="entry name" value="LysR_HTH_N"/>
</dbReference>
<proteinExistence type="inferred from homology"/>
<gene>
    <name evidence="6" type="ORF">GGQ88_000021</name>
</gene>
<evidence type="ECO:0000259" key="5">
    <source>
        <dbReference type="PROSITE" id="PS50931"/>
    </source>
</evidence>
<dbReference type="Pfam" id="PF00126">
    <property type="entry name" value="HTH_1"/>
    <property type="match status" value="1"/>
</dbReference>
<reference evidence="6 7" key="1">
    <citation type="submission" date="2020-08" db="EMBL/GenBank/DDBJ databases">
        <title>Genomic Encyclopedia of Type Strains, Phase IV (KMG-IV): sequencing the most valuable type-strain genomes for metagenomic binning, comparative biology and taxonomic classification.</title>
        <authorList>
            <person name="Goeker M."/>
        </authorList>
    </citation>
    <scope>NUCLEOTIDE SEQUENCE [LARGE SCALE GENOMIC DNA]</scope>
    <source>
        <strain evidence="6 7">DSM 14552</strain>
    </source>
</reference>
<dbReference type="AlphaFoldDB" id="A0A7W6EU60"/>
<keyword evidence="7" id="KW-1185">Reference proteome</keyword>
<feature type="domain" description="HTH lysR-type" evidence="5">
    <location>
        <begin position="1"/>
        <end position="60"/>
    </location>
</feature>
<name>A0A7W6EU60_9SPHN</name>
<keyword evidence="3 6" id="KW-0238">DNA-binding</keyword>
<comment type="caution">
    <text evidence="6">The sequence shown here is derived from an EMBL/GenBank/DDBJ whole genome shotgun (WGS) entry which is preliminary data.</text>
</comment>
<dbReference type="Gene3D" id="1.10.10.10">
    <property type="entry name" value="Winged helix-like DNA-binding domain superfamily/Winged helix DNA-binding domain"/>
    <property type="match status" value="1"/>
</dbReference>
<dbReference type="Gene3D" id="3.40.190.290">
    <property type="match status" value="1"/>
</dbReference>
<dbReference type="Pfam" id="PF03466">
    <property type="entry name" value="LysR_substrate"/>
    <property type="match status" value="1"/>
</dbReference>
<accession>A0A7W6EU60</accession>
<evidence type="ECO:0000313" key="7">
    <source>
        <dbReference type="Proteomes" id="UP000562395"/>
    </source>
</evidence>
<evidence type="ECO:0000313" key="6">
    <source>
        <dbReference type="EMBL" id="MBB3858781.1"/>
    </source>
</evidence>
<dbReference type="PRINTS" id="PR00039">
    <property type="entry name" value="HTHLYSR"/>
</dbReference>